<organism evidence="1 2">
    <name type="scientific">Persea americana</name>
    <name type="common">Avocado</name>
    <dbReference type="NCBI Taxonomy" id="3435"/>
    <lineage>
        <taxon>Eukaryota</taxon>
        <taxon>Viridiplantae</taxon>
        <taxon>Streptophyta</taxon>
        <taxon>Embryophyta</taxon>
        <taxon>Tracheophyta</taxon>
        <taxon>Spermatophyta</taxon>
        <taxon>Magnoliopsida</taxon>
        <taxon>Magnoliidae</taxon>
        <taxon>Laurales</taxon>
        <taxon>Lauraceae</taxon>
        <taxon>Persea</taxon>
    </lineage>
</organism>
<gene>
    <name evidence="1" type="ORF">MRB53_027585</name>
</gene>
<evidence type="ECO:0000313" key="1">
    <source>
        <dbReference type="EMBL" id="KAJ8634249.1"/>
    </source>
</evidence>
<proteinExistence type="predicted"/>
<protein>
    <submittedName>
        <fullName evidence="1">Uncharacterized protein</fullName>
    </submittedName>
</protein>
<evidence type="ECO:0000313" key="2">
    <source>
        <dbReference type="Proteomes" id="UP001234297"/>
    </source>
</evidence>
<name>A0ACC2LLE2_PERAE</name>
<dbReference type="Proteomes" id="UP001234297">
    <property type="component" value="Chromosome 8"/>
</dbReference>
<sequence length="284" mass="32175">MTASGGIRATASARRRHSIPSIVVEVSDPVMNLRGRGRGRDAGVRQGDLQGYIDTIDNRFWAIEEQLRVIIQQLTDPREKRAPTYSSEEDLDESEAIECIFEYQMIPDDCKVKITAIRFRGRASSWWEQTKTTRERCEKCKVTSWEKMKSLMHEAFLPVDYVLSLSHRLQHIQEGDMTIEEYAEEFHQLVAHNDLNELEEQLVAPGTKTSIDESAGRTGERTVRCYKCNEIGHISSECRIRQNTLADTSKGKSVVAESEVESNSEGIDHVEYDDSDEGIMGDGA</sequence>
<accession>A0ACC2LLE2</accession>
<dbReference type="EMBL" id="CM056816">
    <property type="protein sequence ID" value="KAJ8634249.1"/>
    <property type="molecule type" value="Genomic_DNA"/>
</dbReference>
<keyword evidence="2" id="KW-1185">Reference proteome</keyword>
<comment type="caution">
    <text evidence="1">The sequence shown here is derived from an EMBL/GenBank/DDBJ whole genome shotgun (WGS) entry which is preliminary data.</text>
</comment>
<reference evidence="1 2" key="1">
    <citation type="journal article" date="2022" name="Hortic Res">
        <title>A haplotype resolved chromosomal level avocado genome allows analysis of novel avocado genes.</title>
        <authorList>
            <person name="Nath O."/>
            <person name="Fletcher S.J."/>
            <person name="Hayward A."/>
            <person name="Shaw L.M."/>
            <person name="Masouleh A.K."/>
            <person name="Furtado A."/>
            <person name="Henry R.J."/>
            <person name="Mitter N."/>
        </authorList>
    </citation>
    <scope>NUCLEOTIDE SEQUENCE [LARGE SCALE GENOMIC DNA]</scope>
    <source>
        <strain evidence="2">cv. Hass</strain>
    </source>
</reference>